<dbReference type="EMBL" id="CM037614">
    <property type="protein sequence ID" value="KAH8017221.1"/>
    <property type="molecule type" value="Genomic_DNA"/>
</dbReference>
<protein>
    <submittedName>
        <fullName evidence="1">Uncharacterized protein</fullName>
    </submittedName>
</protein>
<comment type="caution">
    <text evidence="1">The sequence shown here is derived from an EMBL/GenBank/DDBJ whole genome shotgun (WGS) entry which is preliminary data.</text>
</comment>
<gene>
    <name evidence="1" type="ORF">K3G42_027269</name>
</gene>
<accession>A0ACB8GC30</accession>
<organism evidence="1 2">
    <name type="scientific">Sphaerodactylus townsendi</name>
    <dbReference type="NCBI Taxonomy" id="933632"/>
    <lineage>
        <taxon>Eukaryota</taxon>
        <taxon>Metazoa</taxon>
        <taxon>Chordata</taxon>
        <taxon>Craniata</taxon>
        <taxon>Vertebrata</taxon>
        <taxon>Euteleostomi</taxon>
        <taxon>Lepidosauria</taxon>
        <taxon>Squamata</taxon>
        <taxon>Bifurcata</taxon>
        <taxon>Gekkota</taxon>
        <taxon>Sphaerodactylidae</taxon>
        <taxon>Sphaerodactylus</taxon>
    </lineage>
</organism>
<evidence type="ECO:0000313" key="1">
    <source>
        <dbReference type="EMBL" id="KAH8017221.1"/>
    </source>
</evidence>
<name>A0ACB8GC30_9SAUR</name>
<reference evidence="1" key="1">
    <citation type="submission" date="2021-08" db="EMBL/GenBank/DDBJ databases">
        <title>The first chromosome-level gecko genome reveals the dynamic sex chromosomes of Neotropical dwarf geckos (Sphaerodactylidae: Sphaerodactylus).</title>
        <authorList>
            <person name="Pinto B.J."/>
            <person name="Keating S.E."/>
            <person name="Gamble T."/>
        </authorList>
    </citation>
    <scope>NUCLEOTIDE SEQUENCE</scope>
    <source>
        <strain evidence="1">TG3544</strain>
    </source>
</reference>
<evidence type="ECO:0000313" key="2">
    <source>
        <dbReference type="Proteomes" id="UP000827872"/>
    </source>
</evidence>
<proteinExistence type="predicted"/>
<keyword evidence="2" id="KW-1185">Reference proteome</keyword>
<dbReference type="Proteomes" id="UP000827872">
    <property type="component" value="Linkage Group LG01"/>
</dbReference>
<sequence length="117" mass="13098">MSTVLVTFSCTSVPLIISSFMDTLSSATFQIMLEGLALFPSSRDNLGSFKTLVHFSQHVKCQTLPFYNAHTECLCYIKTDCLHVTTNTSVKQLYLLQIIFLITCLGFKDIVEPEVHA</sequence>